<protein>
    <submittedName>
        <fullName evidence="2">Short-chain collagen C4</fullName>
    </submittedName>
</protein>
<keyword evidence="1" id="KW-0732">Signal</keyword>
<sequence length="214" mass="23861">MVWMVSSVIVLYFLSNVLGQVGENGISTSDRIPESPDDTEETREFNILSIGSQRLSSGSIYTRWGNNSCPDVNGTELVYSGRVAGSQHGTDYVCMPDDPEYRPCEHDGCETMNGVGLFNYTSVTSCFVLCAICYLPTRSTVLMIPSKVTCPTNWTYEYSGLLMTDRSNHSQHECVDKALRCNEITGAEPQTILYPLYACNYCYRKPITCVVCTR</sequence>
<reference evidence="2" key="1">
    <citation type="submission" date="2023-03" db="EMBL/GenBank/DDBJ databases">
        <authorList>
            <person name="Steffen K."/>
            <person name="Cardenas P."/>
        </authorList>
    </citation>
    <scope>NUCLEOTIDE SEQUENCE</scope>
</reference>
<dbReference type="Proteomes" id="UP001174909">
    <property type="component" value="Unassembled WGS sequence"/>
</dbReference>
<evidence type="ECO:0000313" key="2">
    <source>
        <dbReference type="EMBL" id="CAI8024078.1"/>
    </source>
</evidence>
<organism evidence="2 3">
    <name type="scientific">Geodia barretti</name>
    <name type="common">Barrett's horny sponge</name>
    <dbReference type="NCBI Taxonomy" id="519541"/>
    <lineage>
        <taxon>Eukaryota</taxon>
        <taxon>Metazoa</taxon>
        <taxon>Porifera</taxon>
        <taxon>Demospongiae</taxon>
        <taxon>Heteroscleromorpha</taxon>
        <taxon>Tetractinellida</taxon>
        <taxon>Astrophorina</taxon>
        <taxon>Geodiidae</taxon>
        <taxon>Geodia</taxon>
    </lineage>
</organism>
<proteinExistence type="predicted"/>
<gene>
    <name evidence="2" type="ORF">GBAR_LOCUS14023</name>
</gene>
<dbReference type="GO" id="GO:0005615">
    <property type="term" value="C:extracellular space"/>
    <property type="evidence" value="ECO:0007669"/>
    <property type="project" value="TreeGrafter"/>
</dbReference>
<accession>A0AA35S7G6</accession>
<dbReference type="EMBL" id="CASHTH010002050">
    <property type="protein sequence ID" value="CAI8024078.1"/>
    <property type="molecule type" value="Genomic_DNA"/>
</dbReference>
<dbReference type="GO" id="GO:0005581">
    <property type="term" value="C:collagen trimer"/>
    <property type="evidence" value="ECO:0007669"/>
    <property type="project" value="UniProtKB-KW"/>
</dbReference>
<dbReference type="AlphaFoldDB" id="A0AA35S7G6"/>
<feature type="signal peptide" evidence="1">
    <location>
        <begin position="1"/>
        <end position="19"/>
    </location>
</feature>
<keyword evidence="2" id="KW-0176">Collagen</keyword>
<feature type="chain" id="PRO_5041442563" evidence="1">
    <location>
        <begin position="20"/>
        <end position="214"/>
    </location>
</feature>
<comment type="caution">
    <text evidence="2">The sequence shown here is derived from an EMBL/GenBank/DDBJ whole genome shotgun (WGS) entry which is preliminary data.</text>
</comment>
<keyword evidence="3" id="KW-1185">Reference proteome</keyword>
<evidence type="ECO:0000256" key="1">
    <source>
        <dbReference type="SAM" id="SignalP"/>
    </source>
</evidence>
<dbReference type="PANTHER" id="PTHR24024:SF18">
    <property type="entry name" value="SHORT-CHAIN COLLAGEN C4-LIKE"/>
    <property type="match status" value="1"/>
</dbReference>
<name>A0AA35S7G6_GEOBA</name>
<dbReference type="PANTHER" id="PTHR24024">
    <property type="entry name" value="PULMONARY SURFACTANT-ASSOCIATED PROTEIN A"/>
    <property type="match status" value="1"/>
</dbReference>
<dbReference type="InterPro" id="IPR051077">
    <property type="entry name" value="Ca-dependent_lectin"/>
</dbReference>
<evidence type="ECO:0000313" key="3">
    <source>
        <dbReference type="Proteomes" id="UP001174909"/>
    </source>
</evidence>